<dbReference type="Proteomes" id="UP001301350">
    <property type="component" value="Unassembled WGS sequence"/>
</dbReference>
<dbReference type="InterPro" id="IPR036388">
    <property type="entry name" value="WH-like_DNA-bd_sf"/>
</dbReference>
<sequence>MNTSVVQQFAEAIDARDGERVVMLLDAVQRDASARTQLQQSLPPSHPSPWPTALRHWCEASAPRAEYHPDAFNALTAALEAVYDAFREEEAGNWAVPVVHRFGRELLHCAMRLDASEADRDALATDPERAHAHLRAAESVLKRGLALMMSDRTADERYSKRQGALGMIVFLLRIYFALNNLRLCTSLVRTVESPGFPAVDAGFALDQRVPYHYYVGRMALYEDRYAAAAEHLTRATRECPLRYARNRRRLLTYLVPVRLALGRMPSSRLLQRYGLVQYTGICQALRTGDIARFDWQLHRYAGHFRRTGTMLLIERLRPLVYRALFRRIAQLLRSTRIALEACRCGMLDAEMELDEVECVLANLIYQGYVRGYLSHEKRYLVLSAQNAFPRIAQVASAGRG</sequence>
<dbReference type="PROSITE" id="PS50250">
    <property type="entry name" value="PCI"/>
    <property type="match status" value="1"/>
</dbReference>
<evidence type="ECO:0000313" key="2">
    <source>
        <dbReference type="EMBL" id="KAK4537035.1"/>
    </source>
</evidence>
<dbReference type="GO" id="GO:0070390">
    <property type="term" value="C:transcription export complex 2"/>
    <property type="evidence" value="ECO:0007669"/>
    <property type="project" value="TreeGrafter"/>
</dbReference>
<dbReference type="GO" id="GO:0003723">
    <property type="term" value="F:RNA binding"/>
    <property type="evidence" value="ECO:0007669"/>
    <property type="project" value="InterPro"/>
</dbReference>
<dbReference type="Pfam" id="PF01399">
    <property type="entry name" value="PCI"/>
    <property type="match status" value="1"/>
</dbReference>
<dbReference type="AlphaFoldDB" id="A0AAV9IXH7"/>
<dbReference type="EMBL" id="JANCYW010000010">
    <property type="protein sequence ID" value="KAK4537035.1"/>
    <property type="molecule type" value="Genomic_DNA"/>
</dbReference>
<dbReference type="GO" id="GO:0006368">
    <property type="term" value="P:transcription elongation by RNA polymerase II"/>
    <property type="evidence" value="ECO:0007669"/>
    <property type="project" value="TreeGrafter"/>
</dbReference>
<dbReference type="Gene3D" id="1.10.10.10">
    <property type="entry name" value="Winged helix-like DNA-binding domain superfamily/Winged helix DNA-binding domain"/>
    <property type="match status" value="1"/>
</dbReference>
<dbReference type="GO" id="GO:0003690">
    <property type="term" value="F:double-stranded DNA binding"/>
    <property type="evidence" value="ECO:0007669"/>
    <property type="project" value="InterPro"/>
</dbReference>
<organism evidence="2 3">
    <name type="scientific">Cyanidium caldarium</name>
    <name type="common">Red alga</name>
    <dbReference type="NCBI Taxonomy" id="2771"/>
    <lineage>
        <taxon>Eukaryota</taxon>
        <taxon>Rhodophyta</taxon>
        <taxon>Bangiophyceae</taxon>
        <taxon>Cyanidiales</taxon>
        <taxon>Cyanidiaceae</taxon>
        <taxon>Cyanidium</taxon>
    </lineage>
</organism>
<dbReference type="GO" id="GO:0016973">
    <property type="term" value="P:poly(A)+ mRNA export from nucleus"/>
    <property type="evidence" value="ECO:0007669"/>
    <property type="project" value="TreeGrafter"/>
</dbReference>
<accession>A0AAV9IXH7</accession>
<dbReference type="InterPro" id="IPR045114">
    <property type="entry name" value="Csn12-like"/>
</dbReference>
<dbReference type="PANTHER" id="PTHR12732">
    <property type="entry name" value="UNCHARACTERIZED PROTEASOME COMPONENT REGION PCI-CONTAINING"/>
    <property type="match status" value="1"/>
</dbReference>
<reference evidence="2 3" key="1">
    <citation type="submission" date="2022-07" db="EMBL/GenBank/DDBJ databases">
        <title>Genome-wide signatures of adaptation to extreme environments.</title>
        <authorList>
            <person name="Cho C.H."/>
            <person name="Yoon H.S."/>
        </authorList>
    </citation>
    <scope>NUCLEOTIDE SEQUENCE [LARGE SCALE GENOMIC DNA]</scope>
    <source>
        <strain evidence="2 3">DBV 063 E5</strain>
    </source>
</reference>
<dbReference type="PANTHER" id="PTHR12732:SF0">
    <property type="entry name" value="PCI DOMAIN-CONTAINING PROTEIN 2"/>
    <property type="match status" value="1"/>
</dbReference>
<gene>
    <name evidence="2" type="ORF">CDCA_CDCA10G3060</name>
</gene>
<proteinExistence type="predicted"/>
<feature type="domain" description="PCI" evidence="1">
    <location>
        <begin position="209"/>
        <end position="387"/>
    </location>
</feature>
<dbReference type="SMART" id="SM00753">
    <property type="entry name" value="PAM"/>
    <property type="match status" value="1"/>
</dbReference>
<comment type="caution">
    <text evidence="2">The sequence shown here is derived from an EMBL/GenBank/DDBJ whole genome shotgun (WGS) entry which is preliminary data.</text>
</comment>
<keyword evidence="3" id="KW-1185">Reference proteome</keyword>
<dbReference type="GO" id="GO:0000973">
    <property type="term" value="P:post-transcriptional tethering of RNA polymerase II gene DNA at nuclear periphery"/>
    <property type="evidence" value="ECO:0007669"/>
    <property type="project" value="TreeGrafter"/>
</dbReference>
<dbReference type="InterPro" id="IPR057985">
    <property type="entry name" value="TPR_PSMD3_N"/>
</dbReference>
<evidence type="ECO:0000259" key="1">
    <source>
        <dbReference type="PROSITE" id="PS50250"/>
    </source>
</evidence>
<dbReference type="InterPro" id="IPR000717">
    <property type="entry name" value="PCI_dom"/>
</dbReference>
<name>A0AAV9IXH7_CYACA</name>
<protein>
    <recommendedName>
        <fullName evidence="1">PCI domain-containing protein</fullName>
    </recommendedName>
</protein>
<dbReference type="Pfam" id="PF25573">
    <property type="entry name" value="TPR_PSMD3_N"/>
    <property type="match status" value="1"/>
</dbReference>
<evidence type="ECO:0000313" key="3">
    <source>
        <dbReference type="Proteomes" id="UP001301350"/>
    </source>
</evidence>